<reference evidence="5" key="2">
    <citation type="submission" date="2018-04" db="EMBL/GenBank/DDBJ databases">
        <title>Leveraging single-cell genomics to expand the Fungal Tree of Life.</title>
        <authorList>
            <consortium name="DOE Joint Genome Institute"/>
            <person name="Ahrendt S.R."/>
            <person name="Quandt C.A."/>
            <person name="Ciobanu D."/>
            <person name="Clum A."/>
            <person name="Salamov A."/>
            <person name="Andreopoulos B."/>
            <person name="Cheng J.-F."/>
            <person name="Woyke T."/>
            <person name="Pelin A."/>
            <person name="Henrissat B."/>
            <person name="Benny G.L."/>
            <person name="Smith M.E."/>
            <person name="James T.Y."/>
            <person name="Grigoriev I.V."/>
        </authorList>
    </citation>
    <scope>NUCLEOTIDE SEQUENCE</scope>
    <source>
        <strain evidence="5">ATCC 52028</strain>
    </source>
</reference>
<dbReference type="PANTHER" id="PTHR10971">
    <property type="entry name" value="MRNA EXPORT FACTOR AND BUB3"/>
    <property type="match status" value="1"/>
</dbReference>
<evidence type="ECO:0000256" key="2">
    <source>
        <dbReference type="ARBA" id="ARBA00022737"/>
    </source>
</evidence>
<keyword evidence="7" id="KW-1185">Reference proteome</keyword>
<evidence type="ECO:0000313" key="4">
    <source>
        <dbReference type="EMBL" id="RKO97370.1"/>
    </source>
</evidence>
<dbReference type="AlphaFoldDB" id="A0A4P9X0D8"/>
<keyword evidence="2" id="KW-0677">Repeat</keyword>
<dbReference type="STRING" id="1555241.A0A4P9X0D8"/>
<evidence type="ECO:0000256" key="1">
    <source>
        <dbReference type="ARBA" id="ARBA00022574"/>
    </source>
</evidence>
<dbReference type="InterPro" id="IPR036322">
    <property type="entry name" value="WD40_repeat_dom_sf"/>
</dbReference>
<name>A0A4P9X0D8_9FUNG</name>
<keyword evidence="1 3" id="KW-0853">WD repeat</keyword>
<dbReference type="SUPFAM" id="SSF50978">
    <property type="entry name" value="WD40 repeat-like"/>
    <property type="match status" value="1"/>
</dbReference>
<accession>A0A4P9X0D8</accession>
<proteinExistence type="predicted"/>
<dbReference type="EMBL" id="ML014216">
    <property type="protein sequence ID" value="RKP00423.1"/>
    <property type="molecule type" value="Genomic_DNA"/>
</dbReference>
<reference evidence="4" key="3">
    <citation type="submission" date="2018-08" db="EMBL/GenBank/DDBJ databases">
        <title>Leveraging single-cell genomics to expand the Fungal Tree of Life.</title>
        <authorList>
            <consortium name="DOE Joint Genome Institute"/>
            <person name="Ahrendt S.R."/>
            <person name="Quandt C.A."/>
            <person name="Ciobanu D."/>
            <person name="Clum A."/>
            <person name="Salamov A."/>
            <person name="Andreopoulos B."/>
            <person name="Cheng J.-F."/>
            <person name="Woyke T."/>
            <person name="Pelin A."/>
            <person name="Henrissat B."/>
            <person name="Reynolds N."/>
            <person name="Benny G.L."/>
            <person name="Smith M.E."/>
            <person name="James T.Y."/>
            <person name="Grigoriev I.V."/>
        </authorList>
    </citation>
    <scope>NUCLEOTIDE SEQUENCE</scope>
    <source>
        <strain evidence="4">ATCC 52028</strain>
    </source>
</reference>
<sequence>MTRLEKPQIILHKTKHVAFTPYEARWIPRTARLVVIGQHARGTGALHLLQLGTQGEMSTLFETEKSAAIKCSTFGASAYGAAQLATGDFDGQVAVYDLEHGAKPVYCVSGAHDGVVNAIDGCGARPDTGAPELATAGRDGVIKVWDVRQQGVPVAVMAPDGDDHRDGRRPGLARPEAWAVAFGDAHNNEERVVAAGYDNGDIKLFDLRMMAVRWETNVGNGVCSLQFDRQDIRMNKLVATGLEASLNVFDLRTIHPTTGCARLDERDQHHHTTIWSCKHLPQNREIFMTAGGDGALNLYRYEYPAQRTRRDADGAHDEGVAGTLQLLNTNVFAEQPIAHIDWSPDKEGLCAFTAFDQTIRVAVVTRLREAL</sequence>
<dbReference type="InterPro" id="IPR015943">
    <property type="entry name" value="WD40/YVTN_repeat-like_dom_sf"/>
</dbReference>
<dbReference type="Proteomes" id="UP000274922">
    <property type="component" value="Unassembled WGS sequence"/>
</dbReference>
<feature type="repeat" description="WD" evidence="3">
    <location>
        <begin position="133"/>
        <end position="148"/>
    </location>
</feature>
<organism evidence="4 6">
    <name type="scientific">Caulochytrium protostelioides</name>
    <dbReference type="NCBI Taxonomy" id="1555241"/>
    <lineage>
        <taxon>Eukaryota</taxon>
        <taxon>Fungi</taxon>
        <taxon>Fungi incertae sedis</taxon>
        <taxon>Chytridiomycota</taxon>
        <taxon>Chytridiomycota incertae sedis</taxon>
        <taxon>Chytridiomycetes</taxon>
        <taxon>Caulochytriales</taxon>
        <taxon>Caulochytriaceae</taxon>
        <taxon>Caulochytrium</taxon>
    </lineage>
</organism>
<protein>
    <submittedName>
        <fullName evidence="4">WD repeat-containing protein 92-like protein</fullName>
    </submittedName>
</protein>
<dbReference type="EMBL" id="ML009294">
    <property type="protein sequence ID" value="RKO97370.1"/>
    <property type="molecule type" value="Genomic_DNA"/>
</dbReference>
<dbReference type="Gene3D" id="2.130.10.10">
    <property type="entry name" value="YVTN repeat-like/Quinoprotein amine dehydrogenase"/>
    <property type="match status" value="1"/>
</dbReference>
<evidence type="ECO:0000313" key="5">
    <source>
        <dbReference type="EMBL" id="RKP00423.1"/>
    </source>
</evidence>
<dbReference type="PROSITE" id="PS50082">
    <property type="entry name" value="WD_REPEATS_2"/>
    <property type="match status" value="1"/>
</dbReference>
<dbReference type="InterPro" id="IPR001680">
    <property type="entry name" value="WD40_rpt"/>
</dbReference>
<dbReference type="OrthoDB" id="427795at2759"/>
<dbReference type="SMART" id="SM00320">
    <property type="entry name" value="WD40"/>
    <property type="match status" value="5"/>
</dbReference>
<evidence type="ECO:0000313" key="7">
    <source>
        <dbReference type="Proteomes" id="UP000274922"/>
    </source>
</evidence>
<evidence type="ECO:0000313" key="6">
    <source>
        <dbReference type="Proteomes" id="UP000268535"/>
    </source>
</evidence>
<gene>
    <name evidence="4" type="ORF">CAUPRSCDRAFT_9889</name>
    <name evidence="5" type="ORF">CXG81DRAFT_26856</name>
</gene>
<reference evidence="6 7" key="1">
    <citation type="journal article" date="2018" name="Nat. Microbiol.">
        <title>Leveraging single-cell genomics to expand the fungal tree of life.</title>
        <authorList>
            <person name="Ahrendt S.R."/>
            <person name="Quandt C.A."/>
            <person name="Ciobanu D."/>
            <person name="Clum A."/>
            <person name="Salamov A."/>
            <person name="Andreopoulos B."/>
            <person name="Cheng J.F."/>
            <person name="Woyke T."/>
            <person name="Pelin A."/>
            <person name="Henrissat B."/>
            <person name="Reynolds N.K."/>
            <person name="Benny G.L."/>
            <person name="Smith M.E."/>
            <person name="James T.Y."/>
            <person name="Grigoriev I.V."/>
        </authorList>
    </citation>
    <scope>NUCLEOTIDE SEQUENCE [LARGE SCALE GENOMIC DNA]</scope>
    <source>
        <strain evidence="6 7">ATCC 52028</strain>
    </source>
</reference>
<dbReference type="Pfam" id="PF00400">
    <property type="entry name" value="WD40"/>
    <property type="match status" value="1"/>
</dbReference>
<evidence type="ECO:0000256" key="3">
    <source>
        <dbReference type="PROSITE-ProRule" id="PRU00221"/>
    </source>
</evidence>
<dbReference type="Proteomes" id="UP000268535">
    <property type="component" value="Unassembled WGS sequence"/>
</dbReference>